<keyword evidence="4" id="KW-1185">Reference proteome</keyword>
<keyword evidence="2" id="KW-0812">Transmembrane</keyword>
<keyword evidence="2" id="KW-1133">Transmembrane helix</keyword>
<feature type="compositionally biased region" description="Acidic residues" evidence="1">
    <location>
        <begin position="196"/>
        <end position="206"/>
    </location>
</feature>
<dbReference type="AlphaFoldDB" id="A0A919K0P7"/>
<accession>A0A919K0P7</accession>
<evidence type="ECO:0000313" key="3">
    <source>
        <dbReference type="EMBL" id="GIE96513.1"/>
    </source>
</evidence>
<reference evidence="3" key="1">
    <citation type="submission" date="2021-01" db="EMBL/GenBank/DDBJ databases">
        <title>Whole genome shotgun sequence of Actinoplanes rishiriensis NBRC 108556.</title>
        <authorList>
            <person name="Komaki H."/>
            <person name="Tamura T."/>
        </authorList>
    </citation>
    <scope>NUCLEOTIDE SEQUENCE</scope>
    <source>
        <strain evidence="3">NBRC 108556</strain>
    </source>
</reference>
<dbReference type="EMBL" id="BOMV01000048">
    <property type="protein sequence ID" value="GIE96513.1"/>
    <property type="molecule type" value="Genomic_DNA"/>
</dbReference>
<feature type="transmembrane region" description="Helical" evidence="2">
    <location>
        <begin position="89"/>
        <end position="111"/>
    </location>
</feature>
<sequence>MPESRPIDLTPPPESVVEFGAADDRPRRRWSTSGFGRNLVADRRLVPVAAALGAVALVASLVSEWQVTMVDASLDGVGDRMLPTDVTDLGALGSAYLTGLFALVATVVLTMSGPPAGRRYVRLAGLSVGGTLLGVLFALAASLGNRSRVVPQIYLLQLDDDEFSIGYGRGLWCAFAGVTLAVLALYVADKHLPGEDPGEPDDDEEATAIWTWRRPPAEEPAASDQPLELTVAPAKPFTSSSEDRDKPS</sequence>
<feature type="transmembrane region" description="Helical" evidence="2">
    <location>
        <begin position="123"/>
        <end position="144"/>
    </location>
</feature>
<organism evidence="3 4">
    <name type="scientific">Paractinoplanes rishiriensis</name>
    <dbReference type="NCBI Taxonomy" id="1050105"/>
    <lineage>
        <taxon>Bacteria</taxon>
        <taxon>Bacillati</taxon>
        <taxon>Actinomycetota</taxon>
        <taxon>Actinomycetes</taxon>
        <taxon>Micromonosporales</taxon>
        <taxon>Micromonosporaceae</taxon>
        <taxon>Paractinoplanes</taxon>
    </lineage>
</organism>
<evidence type="ECO:0000256" key="1">
    <source>
        <dbReference type="SAM" id="MobiDB-lite"/>
    </source>
</evidence>
<keyword evidence="2" id="KW-0472">Membrane</keyword>
<name>A0A919K0P7_9ACTN</name>
<comment type="caution">
    <text evidence="3">The sequence shown here is derived from an EMBL/GenBank/DDBJ whole genome shotgun (WGS) entry which is preliminary data.</text>
</comment>
<dbReference type="Proteomes" id="UP000636960">
    <property type="component" value="Unassembled WGS sequence"/>
</dbReference>
<feature type="transmembrane region" description="Helical" evidence="2">
    <location>
        <begin position="164"/>
        <end position="188"/>
    </location>
</feature>
<proteinExistence type="predicted"/>
<evidence type="ECO:0000256" key="2">
    <source>
        <dbReference type="SAM" id="Phobius"/>
    </source>
</evidence>
<feature type="region of interest" description="Disordered" evidence="1">
    <location>
        <begin position="193"/>
        <end position="248"/>
    </location>
</feature>
<protein>
    <submittedName>
        <fullName evidence="3">Uncharacterized protein</fullName>
    </submittedName>
</protein>
<dbReference type="RefSeq" id="WP_203782765.1">
    <property type="nucleotide sequence ID" value="NZ_BOMV01000048.1"/>
</dbReference>
<gene>
    <name evidence="3" type="ORF">Ari01nite_39780</name>
</gene>
<feature type="transmembrane region" description="Helical" evidence="2">
    <location>
        <begin position="45"/>
        <end position="63"/>
    </location>
</feature>
<evidence type="ECO:0000313" key="4">
    <source>
        <dbReference type="Proteomes" id="UP000636960"/>
    </source>
</evidence>